<dbReference type="EMBL" id="GBXM01061444">
    <property type="protein sequence ID" value="JAH47133.1"/>
    <property type="molecule type" value="Transcribed_RNA"/>
</dbReference>
<reference evidence="1" key="2">
    <citation type="journal article" date="2015" name="Fish Shellfish Immunol.">
        <title>Early steps in the European eel (Anguilla anguilla)-Vibrio vulnificus interaction in the gills: Role of the RtxA13 toxin.</title>
        <authorList>
            <person name="Callol A."/>
            <person name="Pajuelo D."/>
            <person name="Ebbesson L."/>
            <person name="Teles M."/>
            <person name="MacKenzie S."/>
            <person name="Amaro C."/>
        </authorList>
    </citation>
    <scope>NUCLEOTIDE SEQUENCE</scope>
</reference>
<evidence type="ECO:0000313" key="1">
    <source>
        <dbReference type="EMBL" id="JAH47133.1"/>
    </source>
</evidence>
<proteinExistence type="predicted"/>
<name>A0A0E9T3C1_ANGAN</name>
<sequence>MLSKRQTPLLVVLAGSITPGGINGAQRSV</sequence>
<reference evidence="1" key="1">
    <citation type="submission" date="2014-11" db="EMBL/GenBank/DDBJ databases">
        <authorList>
            <person name="Amaro Gonzalez C."/>
        </authorList>
    </citation>
    <scope>NUCLEOTIDE SEQUENCE</scope>
</reference>
<dbReference type="AlphaFoldDB" id="A0A0E9T3C1"/>
<protein>
    <submittedName>
        <fullName evidence="1">Uncharacterized protein</fullName>
    </submittedName>
</protein>
<accession>A0A0E9T3C1</accession>
<organism evidence="1">
    <name type="scientific">Anguilla anguilla</name>
    <name type="common">European freshwater eel</name>
    <name type="synonym">Muraena anguilla</name>
    <dbReference type="NCBI Taxonomy" id="7936"/>
    <lineage>
        <taxon>Eukaryota</taxon>
        <taxon>Metazoa</taxon>
        <taxon>Chordata</taxon>
        <taxon>Craniata</taxon>
        <taxon>Vertebrata</taxon>
        <taxon>Euteleostomi</taxon>
        <taxon>Actinopterygii</taxon>
        <taxon>Neopterygii</taxon>
        <taxon>Teleostei</taxon>
        <taxon>Anguilliformes</taxon>
        <taxon>Anguillidae</taxon>
        <taxon>Anguilla</taxon>
    </lineage>
</organism>